<proteinExistence type="inferred from homology"/>
<dbReference type="SMART" id="SM00733">
    <property type="entry name" value="Mterf"/>
    <property type="match status" value="6"/>
</dbReference>
<organism evidence="4 5">
    <name type="scientific">Fraxinus pennsylvanica</name>
    <dbReference type="NCBI Taxonomy" id="56036"/>
    <lineage>
        <taxon>Eukaryota</taxon>
        <taxon>Viridiplantae</taxon>
        <taxon>Streptophyta</taxon>
        <taxon>Embryophyta</taxon>
        <taxon>Tracheophyta</taxon>
        <taxon>Spermatophyta</taxon>
        <taxon>Magnoliopsida</taxon>
        <taxon>eudicotyledons</taxon>
        <taxon>Gunneridae</taxon>
        <taxon>Pentapetalae</taxon>
        <taxon>asterids</taxon>
        <taxon>lamiids</taxon>
        <taxon>Lamiales</taxon>
        <taxon>Oleaceae</taxon>
        <taxon>Oleeae</taxon>
        <taxon>Fraxinus</taxon>
    </lineage>
</organism>
<gene>
    <name evidence="4" type="ORF">FPE_LOCUS20618</name>
</gene>
<dbReference type="PANTHER" id="PTHR13068:SF109">
    <property type="entry name" value="TRANSCRIPTION TERMINATION FACTOR MTERF4, CHLOROPLASTIC"/>
    <property type="match status" value="1"/>
</dbReference>
<dbReference type="GO" id="GO:0006353">
    <property type="term" value="P:DNA-templated transcription termination"/>
    <property type="evidence" value="ECO:0007669"/>
    <property type="project" value="UniProtKB-KW"/>
</dbReference>
<sequence>MIANRTRVYEFFRSIGVVPDEHDGLDLPVTVEVMQERVDFLHKLGLTIEDIYNYPFVLGCSVKKNMIPVLDYLGKLGVRKSTFTEFPRRYPQVLHASLVVDLAPVVKYLQGMDIKPHDIPRVLEKYPEDLGFKLEGTTSTSVAHLIGIGVARREIGGLLTEYPEILGMKESGDEASQPTGFLNSVIGLAPDKFGKVEEKMPWIVNLSDRAIVKHVDFLKECRFSSEQVKKMVVGCPHFLHLLLESTIKPRHKMIAKKGVKYSLAWLINCSDEKFEEQMNYDSMDIEEMEIESSFHFNNIMKPRNDESSNYEDDDSDV</sequence>
<dbReference type="FunFam" id="1.25.70.10:FF:000004">
    <property type="entry name" value="Transcription termination factor mterf4, chloroplastic"/>
    <property type="match status" value="1"/>
</dbReference>
<accession>A0AAD2E1Z4</accession>
<keyword evidence="2" id="KW-0805">Transcription regulation</keyword>
<evidence type="ECO:0000313" key="5">
    <source>
        <dbReference type="Proteomes" id="UP000834106"/>
    </source>
</evidence>
<dbReference type="PANTHER" id="PTHR13068">
    <property type="entry name" value="CGI-12 PROTEIN-RELATED"/>
    <property type="match status" value="1"/>
</dbReference>
<dbReference type="GO" id="GO:0003676">
    <property type="term" value="F:nucleic acid binding"/>
    <property type="evidence" value="ECO:0007669"/>
    <property type="project" value="InterPro"/>
</dbReference>
<dbReference type="GO" id="GO:0032502">
    <property type="term" value="P:developmental process"/>
    <property type="evidence" value="ECO:0007669"/>
    <property type="project" value="TreeGrafter"/>
</dbReference>
<dbReference type="InterPro" id="IPR003690">
    <property type="entry name" value="MTERF"/>
</dbReference>
<dbReference type="InterPro" id="IPR038538">
    <property type="entry name" value="MTERF_sf"/>
</dbReference>
<evidence type="ECO:0000313" key="4">
    <source>
        <dbReference type="EMBL" id="CAI9773188.1"/>
    </source>
</evidence>
<dbReference type="AlphaFoldDB" id="A0AAD2E1Z4"/>
<dbReference type="Pfam" id="PF02536">
    <property type="entry name" value="mTERF"/>
    <property type="match status" value="2"/>
</dbReference>
<name>A0AAD2E1Z4_9LAMI</name>
<evidence type="ECO:0000256" key="2">
    <source>
        <dbReference type="ARBA" id="ARBA00022472"/>
    </source>
</evidence>
<keyword evidence="5" id="KW-1185">Reference proteome</keyword>
<keyword evidence="3" id="KW-0809">Transit peptide</keyword>
<comment type="similarity">
    <text evidence="1">Belongs to the mTERF family.</text>
</comment>
<dbReference type="Gene3D" id="1.25.70.10">
    <property type="entry name" value="Transcription termination factor 3, mitochondrial"/>
    <property type="match status" value="1"/>
</dbReference>
<keyword evidence="2" id="KW-0806">Transcription termination</keyword>
<dbReference type="Proteomes" id="UP000834106">
    <property type="component" value="Chromosome 12"/>
</dbReference>
<keyword evidence="2" id="KW-0804">Transcription</keyword>
<dbReference type="EMBL" id="OU503047">
    <property type="protein sequence ID" value="CAI9773188.1"/>
    <property type="molecule type" value="Genomic_DNA"/>
</dbReference>
<evidence type="ECO:0000256" key="3">
    <source>
        <dbReference type="ARBA" id="ARBA00022946"/>
    </source>
</evidence>
<protein>
    <submittedName>
        <fullName evidence="4">Uncharacterized protein</fullName>
    </submittedName>
</protein>
<evidence type="ECO:0000256" key="1">
    <source>
        <dbReference type="ARBA" id="ARBA00007692"/>
    </source>
</evidence>
<reference evidence="4" key="1">
    <citation type="submission" date="2023-05" db="EMBL/GenBank/DDBJ databases">
        <authorList>
            <person name="Huff M."/>
        </authorList>
    </citation>
    <scope>NUCLEOTIDE SEQUENCE</scope>
</reference>